<dbReference type="RefSeq" id="WP_242533279.1">
    <property type="nucleotide sequence ID" value="NZ_BAABLE010000005.1"/>
</dbReference>
<comment type="caution">
    <text evidence="1">The sequence shown here is derived from an EMBL/GenBank/DDBJ whole genome shotgun (WGS) entry which is preliminary data.</text>
</comment>
<organism evidence="1 2">
    <name type="scientific">Niveibacterium umoris</name>
    <dbReference type="NCBI Taxonomy" id="1193620"/>
    <lineage>
        <taxon>Bacteria</taxon>
        <taxon>Pseudomonadati</taxon>
        <taxon>Pseudomonadota</taxon>
        <taxon>Betaproteobacteria</taxon>
        <taxon>Rhodocyclales</taxon>
        <taxon>Rhodocyclaceae</taxon>
        <taxon>Niveibacterium</taxon>
    </lineage>
</organism>
<dbReference type="Proteomes" id="UP000561045">
    <property type="component" value="Unassembled WGS sequence"/>
</dbReference>
<evidence type="ECO:0000313" key="2">
    <source>
        <dbReference type="Proteomes" id="UP000561045"/>
    </source>
</evidence>
<keyword evidence="2" id="KW-1185">Reference proteome</keyword>
<accession>A0A840BKS1</accession>
<proteinExistence type="predicted"/>
<sequence length="537" mass="59697">MAIATENRPDFSNPDTCLAWLASLNPTNLHEAHSALSAMFSALAETPPLPARHLEVLEAARSPVEFVQTELARRYAARPLPPVSQEDETLRIVLELWQHMLRSYTLIAQRSALDPAFIDRRPMLAQRRIHYHGALIIEYFRARREVPPGMWSELHRLYGAAEDWSVATVRVAEPLNETWRAQSCAEAYIAILLTDASNPYGRTPREFTWILRWAQRFAPHCSIHTDVSVDEKSAYAIDLSQDFGLRPIAVATAGKSLRRVDSQRLAAHIQAVVAQFKRGASPASLGLGEDCVQPACARLLVSLYRPWGLAAAGRRFPRRSSAGSIQIATDLPSIGFFVAGRPFEQPSEMRAGTFRDTMSVYTIGEQVESAARSEAETYARAAQLGLVLEHWEIADQSLQGFRIARHTSGSRIDHRQLVALRPADGENFLLAEISWLMYRGNGQLLAGVSLMAGVPQMVGARIRNANGVGLRENYHQAFILPAVPALKSESSLVIPAGWYQADRVIDVHGEKPFTARILRLVARGTTFDRVTFERLPA</sequence>
<dbReference type="AlphaFoldDB" id="A0A840BKS1"/>
<dbReference type="EMBL" id="JACIET010000002">
    <property type="protein sequence ID" value="MBB4013855.1"/>
    <property type="molecule type" value="Genomic_DNA"/>
</dbReference>
<protein>
    <submittedName>
        <fullName evidence="1">Uncharacterized protein</fullName>
    </submittedName>
</protein>
<gene>
    <name evidence="1" type="ORF">GGR36_003201</name>
</gene>
<reference evidence="1 2" key="1">
    <citation type="submission" date="2020-08" db="EMBL/GenBank/DDBJ databases">
        <title>Genomic Encyclopedia of Type Strains, Phase IV (KMG-IV): sequencing the most valuable type-strain genomes for metagenomic binning, comparative biology and taxonomic classification.</title>
        <authorList>
            <person name="Goeker M."/>
        </authorList>
    </citation>
    <scope>NUCLEOTIDE SEQUENCE [LARGE SCALE GENOMIC DNA]</scope>
    <source>
        <strain evidence="1 2">DSM 106739</strain>
    </source>
</reference>
<name>A0A840BKS1_9RHOO</name>
<evidence type="ECO:0000313" key="1">
    <source>
        <dbReference type="EMBL" id="MBB4013855.1"/>
    </source>
</evidence>